<feature type="region of interest" description="Disordered" evidence="2">
    <location>
        <begin position="705"/>
        <end position="769"/>
    </location>
</feature>
<evidence type="ECO:0000313" key="4">
    <source>
        <dbReference type="EMBL" id="KAI9277082.1"/>
    </source>
</evidence>
<dbReference type="Pfam" id="PF01302">
    <property type="entry name" value="CAP_GLY"/>
    <property type="match status" value="1"/>
</dbReference>
<feature type="compositionally biased region" description="Polar residues" evidence="2">
    <location>
        <begin position="41"/>
        <end position="52"/>
    </location>
</feature>
<keyword evidence="5" id="KW-1185">Reference proteome</keyword>
<name>A0AAD5PLJ0_9FUNG</name>
<feature type="compositionally biased region" description="Polar residues" evidence="2">
    <location>
        <begin position="196"/>
        <end position="209"/>
    </location>
</feature>
<feature type="compositionally biased region" description="Low complexity" evidence="2">
    <location>
        <begin position="713"/>
        <end position="760"/>
    </location>
</feature>
<dbReference type="AlphaFoldDB" id="A0AAD5PLJ0"/>
<organism evidence="4 5">
    <name type="scientific">Phascolomyces articulosus</name>
    <dbReference type="NCBI Taxonomy" id="60185"/>
    <lineage>
        <taxon>Eukaryota</taxon>
        <taxon>Fungi</taxon>
        <taxon>Fungi incertae sedis</taxon>
        <taxon>Mucoromycota</taxon>
        <taxon>Mucoromycotina</taxon>
        <taxon>Mucoromycetes</taxon>
        <taxon>Mucorales</taxon>
        <taxon>Lichtheimiaceae</taxon>
        <taxon>Phascolomyces</taxon>
    </lineage>
</organism>
<feature type="compositionally biased region" description="Polar residues" evidence="2">
    <location>
        <begin position="277"/>
        <end position="294"/>
    </location>
</feature>
<proteinExistence type="predicted"/>
<reference evidence="4" key="1">
    <citation type="journal article" date="2022" name="IScience">
        <title>Evolution of zygomycete secretomes and the origins of terrestrial fungal ecologies.</title>
        <authorList>
            <person name="Chang Y."/>
            <person name="Wang Y."/>
            <person name="Mondo S."/>
            <person name="Ahrendt S."/>
            <person name="Andreopoulos W."/>
            <person name="Barry K."/>
            <person name="Beard J."/>
            <person name="Benny G.L."/>
            <person name="Blankenship S."/>
            <person name="Bonito G."/>
            <person name="Cuomo C."/>
            <person name="Desiro A."/>
            <person name="Gervers K.A."/>
            <person name="Hundley H."/>
            <person name="Kuo A."/>
            <person name="LaButti K."/>
            <person name="Lang B.F."/>
            <person name="Lipzen A."/>
            <person name="O'Donnell K."/>
            <person name="Pangilinan J."/>
            <person name="Reynolds N."/>
            <person name="Sandor L."/>
            <person name="Smith M.E."/>
            <person name="Tsang A."/>
            <person name="Grigoriev I.V."/>
            <person name="Stajich J.E."/>
            <person name="Spatafora J.W."/>
        </authorList>
    </citation>
    <scope>NUCLEOTIDE SEQUENCE</scope>
    <source>
        <strain evidence="4">RSA 2281</strain>
    </source>
</reference>
<feature type="compositionally biased region" description="Low complexity" evidence="2">
    <location>
        <begin position="243"/>
        <end position="262"/>
    </location>
</feature>
<dbReference type="Gene3D" id="2.30.30.190">
    <property type="entry name" value="CAP Gly-rich-like domain"/>
    <property type="match status" value="1"/>
</dbReference>
<evidence type="ECO:0000259" key="3">
    <source>
        <dbReference type="PROSITE" id="PS50245"/>
    </source>
</evidence>
<accession>A0AAD5PLJ0</accession>
<keyword evidence="1" id="KW-0175">Coiled coil</keyword>
<dbReference type="SMART" id="SM01052">
    <property type="entry name" value="CAP_GLY"/>
    <property type="match status" value="1"/>
</dbReference>
<feature type="region of interest" description="Disordered" evidence="2">
    <location>
        <begin position="22"/>
        <end position="64"/>
    </location>
</feature>
<dbReference type="PROSITE" id="PS50245">
    <property type="entry name" value="CAP_GLY_2"/>
    <property type="match status" value="1"/>
</dbReference>
<feature type="domain" description="CAP-Gly" evidence="3">
    <location>
        <begin position="144"/>
        <end position="187"/>
    </location>
</feature>
<dbReference type="Proteomes" id="UP001209540">
    <property type="component" value="Unassembled WGS sequence"/>
</dbReference>
<evidence type="ECO:0000256" key="2">
    <source>
        <dbReference type="SAM" id="MobiDB-lite"/>
    </source>
</evidence>
<reference evidence="4" key="2">
    <citation type="submission" date="2023-02" db="EMBL/GenBank/DDBJ databases">
        <authorList>
            <consortium name="DOE Joint Genome Institute"/>
            <person name="Mondo S.J."/>
            <person name="Chang Y."/>
            <person name="Wang Y."/>
            <person name="Ahrendt S."/>
            <person name="Andreopoulos W."/>
            <person name="Barry K."/>
            <person name="Beard J."/>
            <person name="Benny G.L."/>
            <person name="Blankenship S."/>
            <person name="Bonito G."/>
            <person name="Cuomo C."/>
            <person name="Desiro A."/>
            <person name="Gervers K.A."/>
            <person name="Hundley H."/>
            <person name="Kuo A."/>
            <person name="LaButti K."/>
            <person name="Lang B.F."/>
            <person name="Lipzen A."/>
            <person name="O'Donnell K."/>
            <person name="Pangilinan J."/>
            <person name="Reynolds N."/>
            <person name="Sandor L."/>
            <person name="Smith M.W."/>
            <person name="Tsang A."/>
            <person name="Grigoriev I.V."/>
            <person name="Stajich J.E."/>
            <person name="Spatafora J.W."/>
        </authorList>
    </citation>
    <scope>NUCLEOTIDE SEQUENCE</scope>
    <source>
        <strain evidence="4">RSA 2281</strain>
    </source>
</reference>
<dbReference type="InterPro" id="IPR036859">
    <property type="entry name" value="CAP-Gly_dom_sf"/>
</dbReference>
<feature type="compositionally biased region" description="Polar residues" evidence="2">
    <location>
        <begin position="304"/>
        <end position="313"/>
    </location>
</feature>
<dbReference type="PANTHER" id="PTHR18916:SF93">
    <property type="entry name" value="RESTIN HOMOLOG"/>
    <property type="match status" value="1"/>
</dbReference>
<dbReference type="InterPro" id="IPR000938">
    <property type="entry name" value="CAP-Gly_domain"/>
</dbReference>
<evidence type="ECO:0000256" key="1">
    <source>
        <dbReference type="SAM" id="Coils"/>
    </source>
</evidence>
<sequence length="837" mass="94224">MSRIPDSPTSKSETIRNMRLARQASHDVLRSRHPLRLPTPMTGSKSTTRIQPSRSRMSDSSGDDELTFIDTPTYHNNNTNHHHYGVPRFSISSTTSSIQTTLSTPRSSLPSVHEKEEAQQRNLWIDQRVSVDTLKLKGTLRFLGTTQFKSGVWAGIELDQPGTGKNDGSVDSIRYFTCPPKTGIFVLSNKVSCCRTQQQQRSNPTSPSSPKLRKKKTLAKQTSLPCITTTRQQPQQQPPPLPSSSSTSSSSQSPHHYHTSPPNQYHQKRSRHPLSVSPKTSGIPSPEITPTTPMQHEGLDPIIDSTTNSSTIPPSVMHHHPLQDEQGHPMDKFQSHQQQHHLISNNTMMLDSSNNHGKNERGEVVVGEGESFFSLSKKEIDLASSHPSSTSPPETNFPNSTKACFHCQEHEHVRTDLETKLAEMTAALNSNTDITLSYKHRVKELEQTVEELKRAGMETIELYEGATQKHESDMKRHTAKLAQAHARIQALENERDRLKLAKEDAETVLTEYTQVERTQLIQDHTEQQETNRHHIERLEQMLKEEKQFHHTCREENETLRTQKMDLEKDLDHEKQSHQTLRTEHEQLEKECTLLQESVQASHTEYQLLQDRVKALPPTPMGLASIPEQQLQIQLTETQRLLDEVRQEHSLATEHHRRHIITLNRDIAELESLIEAKIFKEADLLEALDHERKAVHRLLTEHQGSIAGQRRKMTATTSIRSIASSMTTTSTYSGSSAKMSTTPSSSSSSSTTTTTTSTAATPSPPRLPPPVAAVPPVPFTALHRTASLLEQHIDDETPYCEVCQVSGHDLMGCSSILDHIPPMPSSQDNYHDDYFRPI</sequence>
<gene>
    <name evidence="4" type="ORF">BDA99DRAFT_532162</name>
</gene>
<dbReference type="EMBL" id="JAIXMP010000002">
    <property type="protein sequence ID" value="KAI9277082.1"/>
    <property type="molecule type" value="Genomic_DNA"/>
</dbReference>
<evidence type="ECO:0000313" key="5">
    <source>
        <dbReference type="Proteomes" id="UP001209540"/>
    </source>
</evidence>
<feature type="coiled-coil region" evidence="1">
    <location>
        <begin position="549"/>
        <end position="597"/>
    </location>
</feature>
<protein>
    <recommendedName>
        <fullName evidence="3">CAP-Gly domain-containing protein</fullName>
    </recommendedName>
</protein>
<feature type="compositionally biased region" description="Basic and acidic residues" evidence="2">
    <location>
        <begin position="321"/>
        <end position="334"/>
    </location>
</feature>
<feature type="region of interest" description="Disordered" evidence="2">
    <location>
        <begin position="196"/>
        <end position="340"/>
    </location>
</feature>
<comment type="caution">
    <text evidence="4">The sequence shown here is derived from an EMBL/GenBank/DDBJ whole genome shotgun (WGS) entry which is preliminary data.</text>
</comment>
<feature type="coiled-coil region" evidence="1">
    <location>
        <begin position="435"/>
        <end position="511"/>
    </location>
</feature>
<dbReference type="PANTHER" id="PTHR18916">
    <property type="entry name" value="DYNACTIN 1-RELATED MICROTUBULE-BINDING"/>
    <property type="match status" value="1"/>
</dbReference>
<dbReference type="SUPFAM" id="SSF74924">
    <property type="entry name" value="Cap-Gly domain"/>
    <property type="match status" value="1"/>
</dbReference>